<feature type="transmembrane region" description="Helical" evidence="1">
    <location>
        <begin position="21"/>
        <end position="42"/>
    </location>
</feature>
<keyword evidence="1" id="KW-0812">Transmembrane</keyword>
<evidence type="ECO:0000256" key="1">
    <source>
        <dbReference type="SAM" id="Phobius"/>
    </source>
</evidence>
<feature type="transmembrane region" description="Helical" evidence="1">
    <location>
        <begin position="48"/>
        <end position="71"/>
    </location>
</feature>
<reference evidence="2 3" key="1">
    <citation type="journal article" date="2022" name="Front. Microbiol.">
        <title>Male-killing mechanisms vary between Spiroplasma species.</title>
        <authorList>
            <person name="Arai H."/>
            <person name="Inoue M."/>
            <person name="Kageyama D."/>
        </authorList>
    </citation>
    <scope>NUCLEOTIDE SEQUENCE [LARGE SCALE GENOMIC DNA]</scope>
    <source>
        <strain evidence="3">sHm</strain>
    </source>
</reference>
<dbReference type="EMBL" id="AP026933">
    <property type="protein sequence ID" value="BDT03241.1"/>
    <property type="molecule type" value="Genomic_DNA"/>
</dbReference>
<keyword evidence="3" id="KW-1185">Reference proteome</keyword>
<dbReference type="RefSeq" id="WP_281749311.1">
    <property type="nucleotide sequence ID" value="NZ_AP026933.1"/>
</dbReference>
<evidence type="ECO:0000313" key="2">
    <source>
        <dbReference type="EMBL" id="BDT03241.1"/>
    </source>
</evidence>
<proteinExistence type="predicted"/>
<evidence type="ECO:0000313" key="3">
    <source>
        <dbReference type="Proteomes" id="UP001163387"/>
    </source>
</evidence>
<keyword evidence="1" id="KW-0472">Membrane</keyword>
<sequence>MPVKELLKEQMELKSKPSKTEWKVWVIILVITIVIAVLPNLLPVILDPYLAAAVVATIKIDIAIAIASVFISGGFKTITSVFSTASKKLNHEFIIKYLKIIKIKKKLNQYLRI</sequence>
<gene>
    <name evidence="2" type="ORF">SHM_08870</name>
</gene>
<name>A0ABN6SW92_9MOLU</name>
<accession>A0ABN6SW92</accession>
<protein>
    <recommendedName>
        <fullName evidence="4">DUF1232 domain-containing protein</fullName>
    </recommendedName>
</protein>
<organism evidence="2 3">
    <name type="scientific">Spiroplasma ixodetis</name>
    <dbReference type="NCBI Taxonomy" id="2141"/>
    <lineage>
        <taxon>Bacteria</taxon>
        <taxon>Bacillati</taxon>
        <taxon>Mycoplasmatota</taxon>
        <taxon>Mollicutes</taxon>
        <taxon>Entomoplasmatales</taxon>
        <taxon>Spiroplasmataceae</taxon>
        <taxon>Spiroplasma</taxon>
    </lineage>
</organism>
<evidence type="ECO:0008006" key="4">
    <source>
        <dbReference type="Google" id="ProtNLM"/>
    </source>
</evidence>
<keyword evidence="1" id="KW-1133">Transmembrane helix</keyword>
<dbReference type="Proteomes" id="UP001163387">
    <property type="component" value="Chromosome"/>
</dbReference>